<dbReference type="Proteomes" id="UP000036790">
    <property type="component" value="Unassembled WGS sequence"/>
</dbReference>
<organism evidence="1 2">
    <name type="scientific">Xanthomonas oryzae</name>
    <dbReference type="NCBI Taxonomy" id="347"/>
    <lineage>
        <taxon>Bacteria</taxon>
        <taxon>Pseudomonadati</taxon>
        <taxon>Pseudomonadota</taxon>
        <taxon>Gammaproteobacteria</taxon>
        <taxon>Lysobacterales</taxon>
        <taxon>Lysobacteraceae</taxon>
        <taxon>Xanthomonas</taxon>
    </lineage>
</organism>
<sequence>MLADVVRCMQSDMRGFCAVGAPLHAGDPARSVPSGSAQRLPGAHARRFVRALPHADACVK</sequence>
<accession>A0AAP0ZKI8</accession>
<evidence type="ECO:0000313" key="2">
    <source>
        <dbReference type="Proteomes" id="UP000036790"/>
    </source>
</evidence>
<evidence type="ECO:0000313" key="1">
    <source>
        <dbReference type="EMBL" id="KOR42381.1"/>
    </source>
</evidence>
<reference evidence="1 2" key="2">
    <citation type="submission" date="2015-09" db="EMBL/GenBank/DDBJ databases">
        <title>Draft genome sequence of Xanthomonas oryzae pv. USA str. X11-5A.</title>
        <authorList>
            <person name="Knight B.M."/>
            <person name="Roberts D.P."/>
            <person name="Lin D."/>
            <person name="Hari K."/>
            <person name="Fletcher J."/>
            <person name="Melcher U."/>
            <person name="Blagden T."/>
            <person name="Winegar R.A."/>
        </authorList>
    </citation>
    <scope>NUCLEOTIDE SEQUENCE [LARGE SCALE GENOMIC DNA]</scope>
    <source>
        <strain evidence="1 2">X11-5A</strain>
    </source>
</reference>
<proteinExistence type="predicted"/>
<dbReference type="AlphaFoldDB" id="A0AAP0ZKI8"/>
<name>A0AAP0ZKI8_9XANT</name>
<protein>
    <submittedName>
        <fullName evidence="1">Uncharacterized protein</fullName>
    </submittedName>
</protein>
<gene>
    <name evidence="1" type="ORF">ADT25_14655</name>
</gene>
<reference evidence="1 2" key="1">
    <citation type="submission" date="2015-07" db="EMBL/GenBank/DDBJ databases">
        <authorList>
            <consortium name="Consortium for Microbial Forensics and Genomics (microFORGE)"/>
            <person name="Knight B.M."/>
            <person name="Roberts D.P."/>
            <person name="Lin D."/>
            <person name="Hari K."/>
            <person name="Fletcher J."/>
            <person name="Melcher U."/>
            <person name="Blagden T."/>
            <person name="Winegar R.A."/>
        </authorList>
    </citation>
    <scope>NUCLEOTIDE SEQUENCE [LARGE SCALE GENOMIC DNA]</scope>
    <source>
        <strain evidence="1 2">X11-5A</strain>
    </source>
</reference>
<comment type="caution">
    <text evidence="1">The sequence shown here is derived from an EMBL/GenBank/DDBJ whole genome shotgun (WGS) entry which is preliminary data.</text>
</comment>
<dbReference type="EMBL" id="LHUJ01000260">
    <property type="protein sequence ID" value="KOR42381.1"/>
    <property type="molecule type" value="Genomic_DNA"/>
</dbReference>